<feature type="signal peptide" evidence="1">
    <location>
        <begin position="1"/>
        <end position="25"/>
    </location>
</feature>
<feature type="chain" id="PRO_5046602995" description="Lipoprotein" evidence="1">
    <location>
        <begin position="26"/>
        <end position="130"/>
    </location>
</feature>
<reference evidence="2 3" key="1">
    <citation type="submission" date="2016-10" db="EMBL/GenBank/DDBJ databases">
        <authorList>
            <person name="Varghese N."/>
            <person name="Submissions S."/>
        </authorList>
    </citation>
    <scope>NUCLEOTIDE SEQUENCE [LARGE SCALE GENOMIC DNA]</scope>
    <source>
        <strain evidence="2 3">DSM 9169</strain>
    </source>
</reference>
<sequence length="130" mass="13981">MKRYALPLLTLAAALTLTACGGSNAAEGDKTACGLYKEAVDIFATIEDRSAPNEDTLSQITDKLNNAEDAAEDLHLQDKLVRTRNNIEKFGETQNSGMLDSFASQTTGIVEMCQELGVTVKLTGDLQPSR</sequence>
<accession>A0ABY0VAT2</accession>
<organism evidence="2 3">
    <name type="scientific">Schaalia radingae</name>
    <dbReference type="NCBI Taxonomy" id="131110"/>
    <lineage>
        <taxon>Bacteria</taxon>
        <taxon>Bacillati</taxon>
        <taxon>Actinomycetota</taxon>
        <taxon>Actinomycetes</taxon>
        <taxon>Actinomycetales</taxon>
        <taxon>Actinomycetaceae</taxon>
        <taxon>Schaalia</taxon>
    </lineage>
</organism>
<dbReference type="RefSeq" id="WP_092648833.1">
    <property type="nucleotide sequence ID" value="NZ_LT629792.1"/>
</dbReference>
<proteinExistence type="predicted"/>
<evidence type="ECO:0000313" key="3">
    <source>
        <dbReference type="Proteomes" id="UP000198976"/>
    </source>
</evidence>
<name>A0ABY0VAT2_9ACTO</name>
<evidence type="ECO:0008006" key="4">
    <source>
        <dbReference type="Google" id="ProtNLM"/>
    </source>
</evidence>
<keyword evidence="1" id="KW-0732">Signal</keyword>
<dbReference type="PROSITE" id="PS51257">
    <property type="entry name" value="PROKAR_LIPOPROTEIN"/>
    <property type="match status" value="1"/>
</dbReference>
<dbReference type="Proteomes" id="UP000198976">
    <property type="component" value="Chromosome I"/>
</dbReference>
<evidence type="ECO:0000256" key="1">
    <source>
        <dbReference type="SAM" id="SignalP"/>
    </source>
</evidence>
<evidence type="ECO:0000313" key="2">
    <source>
        <dbReference type="EMBL" id="SDU03409.1"/>
    </source>
</evidence>
<keyword evidence="3" id="KW-1185">Reference proteome</keyword>
<dbReference type="EMBL" id="LT629792">
    <property type="protein sequence ID" value="SDU03409.1"/>
    <property type="molecule type" value="Genomic_DNA"/>
</dbReference>
<gene>
    <name evidence="2" type="ORF">SAMN04489714_1753</name>
</gene>
<protein>
    <recommendedName>
        <fullName evidence="4">Lipoprotein</fullName>
    </recommendedName>
</protein>